<dbReference type="Gene3D" id="3.40.50.1110">
    <property type="entry name" value="SGNH hydrolase"/>
    <property type="match status" value="1"/>
</dbReference>
<dbReference type="RefSeq" id="WP_319832989.1">
    <property type="nucleotide sequence ID" value="NZ_CP138858.1"/>
</dbReference>
<proteinExistence type="predicted"/>
<dbReference type="PANTHER" id="PTHR31988:SF19">
    <property type="entry name" value="9-O-ACETYL-N-ACETYLNEURAMINIC ACID DEACETYLASE-RELATED"/>
    <property type="match status" value="1"/>
</dbReference>
<reference evidence="3 4" key="1">
    <citation type="submission" date="2023-11" db="EMBL/GenBank/DDBJ databases">
        <title>Coraliomargarita sp. nov., isolated from marine algae.</title>
        <authorList>
            <person name="Lee J.K."/>
            <person name="Baek J.H."/>
            <person name="Kim J.M."/>
            <person name="Choi D.G."/>
            <person name="Jeon C.O."/>
        </authorList>
    </citation>
    <scope>NUCLEOTIDE SEQUENCE [LARGE SCALE GENOMIC DNA]</scope>
    <source>
        <strain evidence="3 4">J2-16</strain>
    </source>
</reference>
<evidence type="ECO:0000259" key="2">
    <source>
        <dbReference type="Pfam" id="PF03629"/>
    </source>
</evidence>
<dbReference type="PANTHER" id="PTHR31988">
    <property type="entry name" value="ESTERASE, PUTATIVE (DUF303)-RELATED"/>
    <property type="match status" value="1"/>
</dbReference>
<evidence type="ECO:0000313" key="4">
    <source>
        <dbReference type="Proteomes" id="UP001324993"/>
    </source>
</evidence>
<evidence type="ECO:0000313" key="3">
    <source>
        <dbReference type="EMBL" id="WPJ96125.1"/>
    </source>
</evidence>
<dbReference type="SUPFAM" id="SSF52266">
    <property type="entry name" value="SGNH hydrolase"/>
    <property type="match status" value="1"/>
</dbReference>
<keyword evidence="1" id="KW-0378">Hydrolase</keyword>
<dbReference type="Pfam" id="PF03629">
    <property type="entry name" value="SASA"/>
    <property type="match status" value="1"/>
</dbReference>
<dbReference type="EMBL" id="CP138858">
    <property type="protein sequence ID" value="WPJ96125.1"/>
    <property type="molecule type" value="Genomic_DNA"/>
</dbReference>
<gene>
    <name evidence="3" type="ORF">SH580_00230</name>
</gene>
<name>A0ABZ0RMY6_9BACT</name>
<organism evidence="3 4">
    <name type="scientific">Coraliomargarita algicola</name>
    <dbReference type="NCBI Taxonomy" id="3092156"/>
    <lineage>
        <taxon>Bacteria</taxon>
        <taxon>Pseudomonadati</taxon>
        <taxon>Verrucomicrobiota</taxon>
        <taxon>Opitutia</taxon>
        <taxon>Puniceicoccales</taxon>
        <taxon>Coraliomargaritaceae</taxon>
        <taxon>Coraliomargarita</taxon>
    </lineage>
</organism>
<dbReference type="InterPro" id="IPR052940">
    <property type="entry name" value="Carb_Esterase_6"/>
</dbReference>
<protein>
    <submittedName>
        <fullName evidence="3">Sialate O-acetylesterase</fullName>
    </submittedName>
</protein>
<dbReference type="InterPro" id="IPR036514">
    <property type="entry name" value="SGNH_hydro_sf"/>
</dbReference>
<evidence type="ECO:0000256" key="1">
    <source>
        <dbReference type="ARBA" id="ARBA00022801"/>
    </source>
</evidence>
<sequence length="226" mass="25828">MDIYLLIGQSNMAGRAEIPIEDMQPMDGCHLLNIENLWEPAKNPLNRYSSIRGELQDQKMGPGYLFAQTMRQAQPNIEIGLVVNAKGNTKIDQWIKGTLFYEQAVLRTRIALRTGKLKGILWHQGEASRNDTDYLVKLQQLIKSLRTDLGDTQTPFIAGQINRIDENPFNEMILRLPSLVEHTRVVTTEDLTASDLWHFDTQSMKTLGKRYAEKMLELQNECSILP</sequence>
<feature type="domain" description="Sialate O-acetylesterase" evidence="2">
    <location>
        <begin position="2"/>
        <end position="216"/>
    </location>
</feature>
<accession>A0ABZ0RMY6</accession>
<keyword evidence="4" id="KW-1185">Reference proteome</keyword>
<dbReference type="InterPro" id="IPR005181">
    <property type="entry name" value="SASA"/>
</dbReference>
<dbReference type="Proteomes" id="UP001324993">
    <property type="component" value="Chromosome"/>
</dbReference>